<feature type="region of interest" description="Disordered" evidence="1">
    <location>
        <begin position="144"/>
        <end position="168"/>
    </location>
</feature>
<reference evidence="2" key="1">
    <citation type="submission" date="2021-03" db="EMBL/GenBank/DDBJ databases">
        <title>Draft genome sequence of rust myrtle Austropuccinia psidii MF-1, a brazilian biotype.</title>
        <authorList>
            <person name="Quecine M.C."/>
            <person name="Pachon D.M.R."/>
            <person name="Bonatelli M.L."/>
            <person name="Correr F.H."/>
            <person name="Franceschini L.M."/>
            <person name="Leite T.F."/>
            <person name="Margarido G.R.A."/>
            <person name="Almeida C.A."/>
            <person name="Ferrarezi J.A."/>
            <person name="Labate C.A."/>
        </authorList>
    </citation>
    <scope>NUCLEOTIDE SEQUENCE</scope>
    <source>
        <strain evidence="2">MF-1</strain>
    </source>
</reference>
<feature type="compositionally biased region" description="Basic residues" evidence="1">
    <location>
        <begin position="158"/>
        <end position="168"/>
    </location>
</feature>
<gene>
    <name evidence="2" type="ORF">O181_055199</name>
</gene>
<sequence>MISIRKLVRIFLASKLWNLGLLFFGAIPISSAASATSQSGLTSQEKSSLGKRMAIVMGFQLNPTQMDSSSGSRWTRVIETPFAHIKRSLRPRIVLSEPDDSTENAPIDLKEDEVMKVKRESVNKRSENLVKRIVLKDQPIVPQKMENTQPVTEQKTVVKTKTKAIHSPRDRLKKRIVLKAEENKEVQISP</sequence>
<dbReference type="AlphaFoldDB" id="A0A9Q3HUD4"/>
<dbReference type="Proteomes" id="UP000765509">
    <property type="component" value="Unassembled WGS sequence"/>
</dbReference>
<evidence type="ECO:0000313" key="3">
    <source>
        <dbReference type="Proteomes" id="UP000765509"/>
    </source>
</evidence>
<protein>
    <submittedName>
        <fullName evidence="2">Uncharacterized protein</fullName>
    </submittedName>
</protein>
<name>A0A9Q3HUD4_9BASI</name>
<evidence type="ECO:0000256" key="1">
    <source>
        <dbReference type="SAM" id="MobiDB-lite"/>
    </source>
</evidence>
<proteinExistence type="predicted"/>
<keyword evidence="3" id="KW-1185">Reference proteome</keyword>
<accession>A0A9Q3HUD4</accession>
<comment type="caution">
    <text evidence="2">The sequence shown here is derived from an EMBL/GenBank/DDBJ whole genome shotgun (WGS) entry which is preliminary data.</text>
</comment>
<dbReference type="EMBL" id="AVOT02024655">
    <property type="protein sequence ID" value="MBW0515484.1"/>
    <property type="molecule type" value="Genomic_DNA"/>
</dbReference>
<evidence type="ECO:0000313" key="2">
    <source>
        <dbReference type="EMBL" id="MBW0515484.1"/>
    </source>
</evidence>
<organism evidence="2 3">
    <name type="scientific">Austropuccinia psidii MF-1</name>
    <dbReference type="NCBI Taxonomy" id="1389203"/>
    <lineage>
        <taxon>Eukaryota</taxon>
        <taxon>Fungi</taxon>
        <taxon>Dikarya</taxon>
        <taxon>Basidiomycota</taxon>
        <taxon>Pucciniomycotina</taxon>
        <taxon>Pucciniomycetes</taxon>
        <taxon>Pucciniales</taxon>
        <taxon>Sphaerophragmiaceae</taxon>
        <taxon>Austropuccinia</taxon>
    </lineage>
</organism>